<sequence>MRIVEDQGLTEVVRFANDTITQLSMPSRQNTVAEEVTPRSVNIAYRYISVEQMSMNATFSLSSDMWISLKRESFISLTLHQPLIFIRGRLK</sequence>
<protein>
    <submittedName>
        <fullName evidence="1">Uncharacterized protein</fullName>
    </submittedName>
</protein>
<dbReference type="AlphaFoldDB" id="A0A225W420"/>
<organism evidence="1 2">
    <name type="scientific">Phytophthora megakarya</name>
    <dbReference type="NCBI Taxonomy" id="4795"/>
    <lineage>
        <taxon>Eukaryota</taxon>
        <taxon>Sar</taxon>
        <taxon>Stramenopiles</taxon>
        <taxon>Oomycota</taxon>
        <taxon>Peronosporomycetes</taxon>
        <taxon>Peronosporales</taxon>
        <taxon>Peronosporaceae</taxon>
        <taxon>Phytophthora</taxon>
    </lineage>
</organism>
<accession>A0A225W420</accession>
<evidence type="ECO:0000313" key="2">
    <source>
        <dbReference type="Proteomes" id="UP000198211"/>
    </source>
</evidence>
<gene>
    <name evidence="1" type="ORF">PHMEG_00015353</name>
</gene>
<name>A0A225W420_9STRA</name>
<evidence type="ECO:0000313" key="1">
    <source>
        <dbReference type="EMBL" id="OWZ11600.1"/>
    </source>
</evidence>
<dbReference type="EMBL" id="NBNE01002080">
    <property type="protein sequence ID" value="OWZ11600.1"/>
    <property type="molecule type" value="Genomic_DNA"/>
</dbReference>
<dbReference type="Proteomes" id="UP000198211">
    <property type="component" value="Unassembled WGS sequence"/>
</dbReference>
<keyword evidence="2" id="KW-1185">Reference proteome</keyword>
<reference evidence="2" key="1">
    <citation type="submission" date="2017-03" db="EMBL/GenBank/DDBJ databases">
        <title>Phytopthora megakarya and P. palmivora, two closely related causual agents of cacao black pod achieved similar genome size and gene model numbers by different mechanisms.</title>
        <authorList>
            <person name="Ali S."/>
            <person name="Shao J."/>
            <person name="Larry D.J."/>
            <person name="Kronmiller B."/>
            <person name="Shen D."/>
            <person name="Strem M.D."/>
            <person name="Melnick R.L."/>
            <person name="Guiltinan M.J."/>
            <person name="Tyler B.M."/>
            <person name="Meinhardt L.W."/>
            <person name="Bailey B.A."/>
        </authorList>
    </citation>
    <scope>NUCLEOTIDE SEQUENCE [LARGE SCALE GENOMIC DNA]</scope>
    <source>
        <strain evidence="2">zdho120</strain>
    </source>
</reference>
<dbReference type="OrthoDB" id="118710at2759"/>
<comment type="caution">
    <text evidence="1">The sequence shown here is derived from an EMBL/GenBank/DDBJ whole genome shotgun (WGS) entry which is preliminary data.</text>
</comment>
<proteinExistence type="predicted"/>